<protein>
    <submittedName>
        <fullName evidence="1">Uncharacterized protein</fullName>
    </submittedName>
</protein>
<reference evidence="1 2" key="1">
    <citation type="submission" date="2009-10" db="EMBL/GenBank/DDBJ databases">
        <authorList>
            <consortium name="Los Alamos National Laboratory (LANL)"/>
            <consortium name="National Microbial Pathogen Data Resource (NMPDR)"/>
            <person name="Saunders E.H."/>
            <person name="Munk A.C."/>
            <person name="Tapia R."/>
            <person name="Green L."/>
            <person name="Rogers Y."/>
            <person name="Detter J.C."/>
            <person name="Bruce D."/>
            <person name="Brettin T.S."/>
            <person name="Colwell R.R."/>
            <person name="Huq A."/>
            <person name="Grim C.J."/>
            <person name="Hasan N.A."/>
            <person name="Bartels D."/>
            <person name="Vonstein V."/>
        </authorList>
    </citation>
    <scope>NUCLEOTIDE SEQUENCE [LARGE SCALE GENOMIC DNA]</scope>
    <source>
        <strain evidence="1 2">CIP 101886</strain>
    </source>
</reference>
<organism evidence="1 2">
    <name type="scientific">Grimontia hollisae CIP 101886</name>
    <dbReference type="NCBI Taxonomy" id="675812"/>
    <lineage>
        <taxon>Bacteria</taxon>
        <taxon>Pseudomonadati</taxon>
        <taxon>Pseudomonadota</taxon>
        <taxon>Gammaproteobacteria</taxon>
        <taxon>Vibrionales</taxon>
        <taxon>Vibrionaceae</taxon>
        <taxon>Grimontia</taxon>
    </lineage>
</organism>
<dbReference type="AlphaFoldDB" id="D0I971"/>
<dbReference type="Proteomes" id="UP000003604">
    <property type="component" value="Unassembled WGS sequence"/>
</dbReference>
<dbReference type="EMBL" id="ADAQ01000012">
    <property type="protein sequence ID" value="EEY71986.1"/>
    <property type="molecule type" value="Genomic_DNA"/>
</dbReference>
<name>D0I971_GRIHO</name>
<evidence type="ECO:0000313" key="2">
    <source>
        <dbReference type="Proteomes" id="UP000003604"/>
    </source>
</evidence>
<proteinExistence type="predicted"/>
<gene>
    <name evidence="1" type="ORF">VHA_002408</name>
</gene>
<evidence type="ECO:0000313" key="1">
    <source>
        <dbReference type="EMBL" id="EEY71986.1"/>
    </source>
</evidence>
<accession>D0I971</accession>
<comment type="caution">
    <text evidence="1">The sequence shown here is derived from an EMBL/GenBank/DDBJ whole genome shotgun (WGS) entry which is preliminary data.</text>
</comment>
<keyword evidence="2" id="KW-1185">Reference proteome</keyword>
<sequence>MYHILFLYDVEIIAMSMFRICTINLDKSVEYQCNRLVDLAGICEDIRFHITLSMCR</sequence>